<protein>
    <recommendedName>
        <fullName evidence="2 8">Biotin carboxyl carrier protein of acetyl-CoA carboxylase</fullName>
    </recommendedName>
</protein>
<comment type="function">
    <text evidence="8">This protein is a component of the acetyl coenzyme A carboxylase complex; first, biotin carboxylase catalyzes the carboxylation of the carrier protein and then the transcarboxylase transfers the carboxyl group to form malonyl-CoA.</text>
</comment>
<keyword evidence="3 8" id="KW-0444">Lipid biosynthesis</keyword>
<feature type="region of interest" description="Disordered" evidence="9">
    <location>
        <begin position="54"/>
        <end position="97"/>
    </location>
</feature>
<dbReference type="InterPro" id="IPR001249">
    <property type="entry name" value="AcCoA_biotinCC"/>
</dbReference>
<evidence type="ECO:0000256" key="4">
    <source>
        <dbReference type="ARBA" id="ARBA00022832"/>
    </source>
</evidence>
<dbReference type="NCBIfam" id="TIGR00531">
    <property type="entry name" value="BCCP"/>
    <property type="match status" value="1"/>
</dbReference>
<dbReference type="InterPro" id="IPR011053">
    <property type="entry name" value="Single_hybrid_motif"/>
</dbReference>
<dbReference type="PROSITE" id="PS00188">
    <property type="entry name" value="BIOTIN"/>
    <property type="match status" value="1"/>
</dbReference>
<dbReference type="CDD" id="cd06850">
    <property type="entry name" value="biotinyl_domain"/>
    <property type="match status" value="1"/>
</dbReference>
<dbReference type="InterPro" id="IPR050709">
    <property type="entry name" value="Biotin_Carboxyl_Carrier/Decarb"/>
</dbReference>
<dbReference type="PANTHER" id="PTHR45266:SF3">
    <property type="entry name" value="OXALOACETATE DECARBOXYLASE ALPHA CHAIN"/>
    <property type="match status" value="1"/>
</dbReference>
<evidence type="ECO:0000256" key="2">
    <source>
        <dbReference type="ARBA" id="ARBA00017562"/>
    </source>
</evidence>
<dbReference type="PROSITE" id="PS50968">
    <property type="entry name" value="BIOTINYL_LIPOYL"/>
    <property type="match status" value="1"/>
</dbReference>
<proteinExistence type="predicted"/>
<keyword evidence="7 8" id="KW-0092">Biotin</keyword>
<dbReference type="NCBIfam" id="NF005457">
    <property type="entry name" value="PRK07051.1"/>
    <property type="match status" value="1"/>
</dbReference>
<feature type="domain" description="Lipoyl-binding" evidence="10">
    <location>
        <begin position="97"/>
        <end position="173"/>
    </location>
</feature>
<name>A0ABW0R865_9BACL</name>
<dbReference type="Pfam" id="PF00364">
    <property type="entry name" value="Biotin_lipoyl"/>
    <property type="match status" value="1"/>
</dbReference>
<feature type="compositionally biased region" description="Basic and acidic residues" evidence="9">
    <location>
        <begin position="63"/>
        <end position="82"/>
    </location>
</feature>
<keyword evidence="11" id="KW-0436">Ligase</keyword>
<evidence type="ECO:0000256" key="7">
    <source>
        <dbReference type="ARBA" id="ARBA00023267"/>
    </source>
</evidence>
<dbReference type="EMBL" id="JBHSNQ010000009">
    <property type="protein sequence ID" value="MFC5540272.1"/>
    <property type="molecule type" value="Genomic_DNA"/>
</dbReference>
<evidence type="ECO:0000259" key="10">
    <source>
        <dbReference type="PROSITE" id="PS50968"/>
    </source>
</evidence>
<dbReference type="InterPro" id="IPR001882">
    <property type="entry name" value="Biotin_BS"/>
</dbReference>
<evidence type="ECO:0000256" key="8">
    <source>
        <dbReference type="RuleBase" id="RU364072"/>
    </source>
</evidence>
<evidence type="ECO:0000256" key="6">
    <source>
        <dbReference type="ARBA" id="ARBA00023160"/>
    </source>
</evidence>
<evidence type="ECO:0000256" key="5">
    <source>
        <dbReference type="ARBA" id="ARBA00023098"/>
    </source>
</evidence>
<gene>
    <name evidence="11" type="primary">accB</name>
    <name evidence="11" type="ORF">ACFPOH_00490</name>
</gene>
<keyword evidence="4 8" id="KW-0276">Fatty acid metabolism</keyword>
<accession>A0ABW0R865</accession>
<dbReference type="PRINTS" id="PR01071">
    <property type="entry name" value="ACOABIOTINCC"/>
</dbReference>
<comment type="caution">
    <text evidence="11">The sequence shown here is derived from an EMBL/GenBank/DDBJ whole genome shotgun (WGS) entry which is preliminary data.</text>
</comment>
<keyword evidence="6 8" id="KW-0275">Fatty acid biosynthesis</keyword>
<evidence type="ECO:0000313" key="12">
    <source>
        <dbReference type="Proteomes" id="UP001595978"/>
    </source>
</evidence>
<dbReference type="SUPFAM" id="SSF51230">
    <property type="entry name" value="Single hybrid motif"/>
    <property type="match status" value="1"/>
</dbReference>
<dbReference type="PANTHER" id="PTHR45266">
    <property type="entry name" value="OXALOACETATE DECARBOXYLASE ALPHA CHAIN"/>
    <property type="match status" value="1"/>
</dbReference>
<evidence type="ECO:0000256" key="3">
    <source>
        <dbReference type="ARBA" id="ARBA00022516"/>
    </source>
</evidence>
<evidence type="ECO:0000256" key="9">
    <source>
        <dbReference type="SAM" id="MobiDB-lite"/>
    </source>
</evidence>
<dbReference type="Gene3D" id="2.40.50.100">
    <property type="match status" value="1"/>
</dbReference>
<sequence>MFKVQELREIIKLVDSSSLDEFTYEVDGAKLKLKKNKGVVTEVIAPQAPAVVQQAQAQAAPQPKEEPKAEAKVEPKKEEEKASAPAAKSSNLDDPTLVKITSPMVGTFYRAPSPDSPPYVQVGDKVEPDTVVCIVEAMKLFNEIEAEIKGEIVEILAENEQLVEFGQPLFLVKPAE</sequence>
<evidence type="ECO:0000313" key="11">
    <source>
        <dbReference type="EMBL" id="MFC5540272.1"/>
    </source>
</evidence>
<comment type="pathway">
    <text evidence="1 8">Lipid metabolism; fatty acid biosynthesis.</text>
</comment>
<dbReference type="GO" id="GO:0003989">
    <property type="term" value="F:acetyl-CoA carboxylase activity"/>
    <property type="evidence" value="ECO:0007669"/>
    <property type="project" value="UniProtKB-EC"/>
</dbReference>
<evidence type="ECO:0000256" key="1">
    <source>
        <dbReference type="ARBA" id="ARBA00005194"/>
    </source>
</evidence>
<dbReference type="RefSeq" id="WP_390308554.1">
    <property type="nucleotide sequence ID" value="NZ_JBHSNQ010000009.1"/>
</dbReference>
<dbReference type="InterPro" id="IPR000089">
    <property type="entry name" value="Biotin_lipoyl"/>
</dbReference>
<organism evidence="11 12">
    <name type="scientific">Ureibacillus suwonensis</name>
    <dbReference type="NCBI Taxonomy" id="313007"/>
    <lineage>
        <taxon>Bacteria</taxon>
        <taxon>Bacillati</taxon>
        <taxon>Bacillota</taxon>
        <taxon>Bacilli</taxon>
        <taxon>Bacillales</taxon>
        <taxon>Caryophanaceae</taxon>
        <taxon>Ureibacillus</taxon>
    </lineage>
</organism>
<dbReference type="Proteomes" id="UP001595978">
    <property type="component" value="Unassembled WGS sequence"/>
</dbReference>
<reference evidence="12" key="1">
    <citation type="journal article" date="2019" name="Int. J. Syst. Evol. Microbiol.">
        <title>The Global Catalogue of Microorganisms (GCM) 10K type strain sequencing project: providing services to taxonomists for standard genome sequencing and annotation.</title>
        <authorList>
            <consortium name="The Broad Institute Genomics Platform"/>
            <consortium name="The Broad Institute Genome Sequencing Center for Infectious Disease"/>
            <person name="Wu L."/>
            <person name="Ma J."/>
        </authorList>
    </citation>
    <scope>NUCLEOTIDE SEQUENCE [LARGE SCALE GENOMIC DNA]</scope>
    <source>
        <strain evidence="12">CCUG 56331</strain>
    </source>
</reference>
<keyword evidence="12" id="KW-1185">Reference proteome</keyword>
<keyword evidence="5 8" id="KW-0443">Lipid metabolism</keyword>